<accession>A0A511XP19</accession>
<comment type="caution">
    <text evidence="1">The sequence shown here is derived from an EMBL/GenBank/DDBJ whole genome shotgun (WGS) entry which is preliminary data.</text>
</comment>
<dbReference type="EMBL" id="BJYG01000050">
    <property type="protein sequence ID" value="GEN64705.1"/>
    <property type="molecule type" value="Genomic_DNA"/>
</dbReference>
<name>A0A511XP19_9PROT</name>
<keyword evidence="2" id="KW-1185">Reference proteome</keyword>
<dbReference type="AlphaFoldDB" id="A0A511XP19"/>
<gene>
    <name evidence="1" type="ORF">AOE01nite_29290</name>
</gene>
<organism evidence="1 2">
    <name type="scientific">Acetobacter oeni</name>
    <dbReference type="NCBI Taxonomy" id="304077"/>
    <lineage>
        <taxon>Bacteria</taxon>
        <taxon>Pseudomonadati</taxon>
        <taxon>Pseudomonadota</taxon>
        <taxon>Alphaproteobacteria</taxon>
        <taxon>Acetobacterales</taxon>
        <taxon>Acetobacteraceae</taxon>
        <taxon>Acetobacter</taxon>
    </lineage>
</organism>
<dbReference type="OrthoDB" id="9936081at2"/>
<dbReference type="RefSeq" id="WP_146891657.1">
    <property type="nucleotide sequence ID" value="NZ_BJYG01000050.1"/>
</dbReference>
<evidence type="ECO:0000313" key="1">
    <source>
        <dbReference type="EMBL" id="GEN64705.1"/>
    </source>
</evidence>
<protein>
    <submittedName>
        <fullName evidence="1">Uncharacterized protein</fullName>
    </submittedName>
</protein>
<proteinExistence type="predicted"/>
<reference evidence="1 2" key="1">
    <citation type="submission" date="2019-07" db="EMBL/GenBank/DDBJ databases">
        <title>Whole genome shotgun sequence of Acetobacter oeni NBRC 105207.</title>
        <authorList>
            <person name="Hosoyama A."/>
            <person name="Uohara A."/>
            <person name="Ohji S."/>
            <person name="Ichikawa N."/>
        </authorList>
    </citation>
    <scope>NUCLEOTIDE SEQUENCE [LARGE SCALE GENOMIC DNA]</scope>
    <source>
        <strain evidence="1 2">NBRC 105207</strain>
    </source>
</reference>
<dbReference type="Proteomes" id="UP000321746">
    <property type="component" value="Unassembled WGS sequence"/>
</dbReference>
<evidence type="ECO:0000313" key="2">
    <source>
        <dbReference type="Proteomes" id="UP000321746"/>
    </source>
</evidence>
<sequence length="59" mass="6253">MSQNVSVTFLRSVSAGGSTYNASDSASFPKELADKLVRIGVAKPYHAHVTKVSESLKKG</sequence>